<dbReference type="InterPro" id="IPR023173">
    <property type="entry name" value="NADPH_Cyt_P450_Rdtase_alpha"/>
</dbReference>
<evidence type="ECO:0000259" key="14">
    <source>
        <dbReference type="PROSITE" id="PS51384"/>
    </source>
</evidence>
<feature type="binding site" evidence="12">
    <location>
        <begin position="65"/>
        <end position="70"/>
    </location>
    <ligand>
        <name>FMN</name>
        <dbReference type="ChEBI" id="CHEBI:58210"/>
    </ligand>
</feature>
<dbReference type="CDD" id="cd06199">
    <property type="entry name" value="SiR"/>
    <property type="match status" value="1"/>
</dbReference>
<feature type="binding site" evidence="12">
    <location>
        <begin position="402"/>
        <end position="404"/>
    </location>
    <ligand>
        <name>FAD</name>
        <dbReference type="ChEBI" id="CHEBI:57692"/>
    </ligand>
</feature>
<feature type="binding site" evidence="12">
    <location>
        <position position="559"/>
    </location>
    <ligand>
        <name>NADP(+)</name>
        <dbReference type="ChEBI" id="CHEBI:58349"/>
    </ligand>
</feature>
<organism evidence="15 16">
    <name type="scientific">Candidatus Palibaumannia cicadellinicola</name>
    <dbReference type="NCBI Taxonomy" id="186490"/>
    <lineage>
        <taxon>Bacteria</taxon>
        <taxon>Pseudomonadati</taxon>
        <taxon>Pseudomonadota</taxon>
        <taxon>Gammaproteobacteria</taxon>
        <taxon>Candidatus Palibaumannia</taxon>
    </lineage>
</organism>
<dbReference type="GO" id="GO:0004783">
    <property type="term" value="F:sulfite reductase (NADPH) activity"/>
    <property type="evidence" value="ECO:0007669"/>
    <property type="project" value="UniProtKB-EC"/>
</dbReference>
<feature type="domain" description="Flavodoxin-like" evidence="13">
    <location>
        <begin position="59"/>
        <end position="197"/>
    </location>
</feature>
<dbReference type="UniPathway" id="UPA00140">
    <property type="reaction ID" value="UER00207"/>
</dbReference>
<dbReference type="NCBIfam" id="TIGR01931">
    <property type="entry name" value="cysJ"/>
    <property type="match status" value="1"/>
</dbReference>
<dbReference type="PROSITE" id="PS51384">
    <property type="entry name" value="FAD_FR"/>
    <property type="match status" value="1"/>
</dbReference>
<dbReference type="GO" id="GO:0010181">
    <property type="term" value="F:FMN binding"/>
    <property type="evidence" value="ECO:0007669"/>
    <property type="project" value="InterPro"/>
</dbReference>
<keyword evidence="1 11" id="KW-0813">Transport</keyword>
<evidence type="ECO:0000256" key="4">
    <source>
        <dbReference type="ARBA" id="ARBA00022643"/>
    </source>
</evidence>
<dbReference type="PANTHER" id="PTHR19384:SF128">
    <property type="entry name" value="NADPH OXIDOREDUCTASE A"/>
    <property type="match status" value="1"/>
</dbReference>
<dbReference type="EC" id="1.8.1.2" evidence="11"/>
<keyword evidence="7 11" id="KW-0249">Electron transport</keyword>
<comment type="cofactor">
    <cofactor evidence="11 12">
        <name>FMN</name>
        <dbReference type="ChEBI" id="CHEBI:58210"/>
    </cofactor>
    <text evidence="11 12">Binds 1 FMN per subunit.</text>
</comment>
<comment type="function">
    <text evidence="11">Component of the sulfite reductase complex that catalyzes the 6-electron reduction of sulfite to sulfide. This is one of several activities required for the biosynthesis of L-cysteine from sulfate. The flavoprotein component catalyzes the electron flow from NADPH -&gt; FAD -&gt; FMN to the hemoprotein component.</text>
</comment>
<dbReference type="GO" id="GO:0050660">
    <property type="term" value="F:flavin adenine dinucleotide binding"/>
    <property type="evidence" value="ECO:0007669"/>
    <property type="project" value="InterPro"/>
</dbReference>
<dbReference type="InterPro" id="IPR008254">
    <property type="entry name" value="Flavodoxin/NO_synth"/>
</dbReference>
<dbReference type="EMBL" id="NJPO01000061">
    <property type="protein sequence ID" value="PLK58898.1"/>
    <property type="molecule type" value="Genomic_DNA"/>
</dbReference>
<keyword evidence="2 11" id="KW-0028">Amino-acid biosynthesis</keyword>
<comment type="subunit">
    <text evidence="11">Alpha(8)-beta(8). The alpha component is a flavoprotein, the beta component is a hemoprotein.</text>
</comment>
<dbReference type="InterPro" id="IPR039261">
    <property type="entry name" value="FNR_nucleotide-bd"/>
</dbReference>
<dbReference type="SUPFAM" id="SSF52218">
    <property type="entry name" value="Flavoproteins"/>
    <property type="match status" value="1"/>
</dbReference>
<dbReference type="FunFam" id="3.40.50.80:FF:000001">
    <property type="entry name" value="NADPH--cytochrome P450 reductase 1"/>
    <property type="match status" value="1"/>
</dbReference>
<feature type="binding site" evidence="12">
    <location>
        <begin position="112"/>
        <end position="115"/>
    </location>
    <ligand>
        <name>FMN</name>
        <dbReference type="ChEBI" id="CHEBI:58210"/>
    </ligand>
</feature>
<feature type="binding site" evidence="12">
    <location>
        <begin position="523"/>
        <end position="527"/>
    </location>
    <ligand>
        <name>NADP(+)</name>
        <dbReference type="ChEBI" id="CHEBI:58349"/>
    </ligand>
</feature>
<protein>
    <recommendedName>
        <fullName evidence="11">Sulfite reductase [NADPH] flavoprotein alpha-component</fullName>
        <shortName evidence="11">SiR-FP</shortName>
        <ecNumber evidence="11">1.8.1.2</ecNumber>
    </recommendedName>
</protein>
<keyword evidence="5 11" id="KW-0274">FAD</keyword>
<accession>A0A2N4XX68</accession>
<comment type="pathway">
    <text evidence="11">Sulfur metabolism; hydrogen sulfide biosynthesis; hydrogen sulfide from sulfite (NADPH route): step 1/1.</text>
</comment>
<evidence type="ECO:0000256" key="1">
    <source>
        <dbReference type="ARBA" id="ARBA00022448"/>
    </source>
</evidence>
<gene>
    <name evidence="15" type="ORF">CEX73_01235</name>
</gene>
<reference evidence="15 16" key="1">
    <citation type="submission" date="2017-06" db="EMBL/GenBank/DDBJ databases">
        <title>Metabolic interaction between xylem feeders and their symbionts.</title>
        <authorList>
            <person name="Chouaia B."/>
        </authorList>
    </citation>
    <scope>NUCLEOTIDE SEQUENCE [LARGE SCALE GENOMIC DNA]</scope>
    <source>
        <strain evidence="15 16">Gra</strain>
    </source>
</reference>
<evidence type="ECO:0000313" key="16">
    <source>
        <dbReference type="Proteomes" id="UP000234253"/>
    </source>
</evidence>
<comment type="cofactor">
    <cofactor evidence="11 12">
        <name>FAD</name>
        <dbReference type="ChEBI" id="CHEBI:57692"/>
    </cofactor>
    <text evidence="11 12">Binds 1 FAD per subunit.</text>
</comment>
<evidence type="ECO:0000256" key="8">
    <source>
        <dbReference type="ARBA" id="ARBA00023002"/>
    </source>
</evidence>
<keyword evidence="8 11" id="KW-0560">Oxidoreductase</keyword>
<feature type="binding site" evidence="12">
    <location>
        <begin position="417"/>
        <end position="420"/>
    </location>
    <ligand>
        <name>FAD</name>
        <dbReference type="ChEBI" id="CHEBI:57692"/>
    </ligand>
</feature>
<evidence type="ECO:0000256" key="2">
    <source>
        <dbReference type="ARBA" id="ARBA00022605"/>
    </source>
</evidence>
<dbReference type="InterPro" id="IPR010199">
    <property type="entry name" value="CysJ"/>
</dbReference>
<feature type="binding site" evidence="12">
    <location>
        <begin position="384"/>
        <end position="387"/>
    </location>
    <ligand>
        <name>FAD</name>
        <dbReference type="ChEBI" id="CHEBI:57692"/>
    </ligand>
</feature>
<dbReference type="InterPro" id="IPR001433">
    <property type="entry name" value="OxRdtase_FAD/NAD-bd"/>
</dbReference>
<evidence type="ECO:0000256" key="6">
    <source>
        <dbReference type="ARBA" id="ARBA00022857"/>
    </source>
</evidence>
<dbReference type="Pfam" id="PF00175">
    <property type="entry name" value="NAD_binding_1"/>
    <property type="match status" value="1"/>
</dbReference>
<dbReference type="Gene3D" id="3.40.50.360">
    <property type="match status" value="1"/>
</dbReference>
<dbReference type="PROSITE" id="PS50902">
    <property type="entry name" value="FLAVODOXIN_LIKE"/>
    <property type="match status" value="1"/>
</dbReference>
<keyword evidence="6 11" id="KW-0521">NADP</keyword>
<dbReference type="RefSeq" id="WP_101626796.1">
    <property type="nucleotide sequence ID" value="NZ_NJPO01000061.1"/>
</dbReference>
<evidence type="ECO:0000313" key="15">
    <source>
        <dbReference type="EMBL" id="PLK58898.1"/>
    </source>
</evidence>
<name>A0A2N4XX68_9GAMM</name>
<dbReference type="AlphaFoldDB" id="A0A2N4XX68"/>
<evidence type="ECO:0000256" key="3">
    <source>
        <dbReference type="ARBA" id="ARBA00022630"/>
    </source>
</evidence>
<evidence type="ECO:0000256" key="9">
    <source>
        <dbReference type="ARBA" id="ARBA00023192"/>
    </source>
</evidence>
<dbReference type="InterPro" id="IPR003097">
    <property type="entry name" value="CysJ-like_FAD-binding"/>
</dbReference>
<evidence type="ECO:0000256" key="7">
    <source>
        <dbReference type="ARBA" id="ARBA00022982"/>
    </source>
</evidence>
<dbReference type="Pfam" id="PF00667">
    <property type="entry name" value="FAD_binding_1"/>
    <property type="match status" value="1"/>
</dbReference>
<dbReference type="Gene3D" id="1.20.990.10">
    <property type="entry name" value="NADPH-cytochrome p450 Reductase, Chain A, domain 3"/>
    <property type="match status" value="1"/>
</dbReference>
<feature type="binding site" evidence="12">
    <location>
        <position position="597"/>
    </location>
    <ligand>
        <name>FAD</name>
        <dbReference type="ChEBI" id="CHEBI:57692"/>
    </ligand>
</feature>
<feature type="binding site" evidence="12">
    <location>
        <begin position="148"/>
        <end position="157"/>
    </location>
    <ligand>
        <name>FMN</name>
        <dbReference type="ChEBI" id="CHEBI:58210"/>
    </ligand>
</feature>
<comment type="caution">
    <text evidence="15">The sequence shown here is derived from an EMBL/GenBank/DDBJ whole genome shotgun (WGS) entry which is preliminary data.</text>
</comment>
<dbReference type="NCBIfam" id="NF008197">
    <property type="entry name" value="PRK10953.1"/>
    <property type="match status" value="1"/>
</dbReference>
<sequence length="597" mass="67344">MNKHKSLKALSPLSAEQLDRLQAASRDLSSLQLAWVSGYLWSRVSNDPPVDAAVSPQVITVLSASQTGNARRLAEQLYEDLRAAQLGVVLINAGDYKFKQISQEKWLLIVTSTQGDGDPPEEAVALYKYLFSNKAPALPDTKFAVFGLGDSSYTHFAKIGKDFDSRLAELGAQRLYDRVDADVEYQEPADSWRSEIVKFLQKQVRAASPEQHLSLIGKTIEVKSHLYSKEAPFIASLVVNQKITSRSSLKDVRHLEIDIAGSGLCYQPGDALGVWYENDPALISELLELLGLKGDELVQVEGKSIHISLSKALQKYYELTQNTSEMIKSYANMAQDKLLLALVNDRQQLKEFALSTPFIDMIRGAPTALRPEELLKLLRPLMPRLYSIASSQAEVSDEVHLTVSVVRYKIDGRMHTGGASGYLAYRLRETDPVRVFIEHNDNFKLPGDPNTSIIMIGSGTGIAPFRAFMQQREAECAQGDNWLFFGNQHLTDDFLYQVEWQRYVKNGLLNQIDVAWSQDQTPKIYVQDLLWKKGAEVWHWIQQGAHIYVCGNANRMARDVEQVLVKLVAKYGRMDSEQADEFLSELRMARRYQRDTY</sequence>
<dbReference type="InterPro" id="IPR029039">
    <property type="entry name" value="Flavoprotein-like_sf"/>
</dbReference>
<evidence type="ECO:0000256" key="10">
    <source>
        <dbReference type="ARBA" id="ARBA00052219"/>
    </source>
</evidence>
<evidence type="ECO:0000256" key="11">
    <source>
        <dbReference type="PIRNR" id="PIRNR000207"/>
    </source>
</evidence>
<dbReference type="InterPro" id="IPR017938">
    <property type="entry name" value="Riboflavin_synthase-like_b-brl"/>
</dbReference>
<dbReference type="Gene3D" id="2.40.30.10">
    <property type="entry name" value="Translation factors"/>
    <property type="match status" value="1"/>
</dbReference>
<dbReference type="PRINTS" id="PR00369">
    <property type="entry name" value="FLAVODOXIN"/>
</dbReference>
<keyword evidence="9 11" id="KW-0198">Cysteine biosynthesis</keyword>
<dbReference type="SUPFAM" id="SSF52343">
    <property type="entry name" value="Ferredoxin reductase-like, C-terminal NADP-linked domain"/>
    <property type="match status" value="1"/>
</dbReference>
<dbReference type="OrthoDB" id="9816402at2"/>
<dbReference type="Proteomes" id="UP000234253">
    <property type="component" value="Unassembled WGS sequence"/>
</dbReference>
<feature type="binding site" evidence="12">
    <location>
        <position position="320"/>
    </location>
    <ligand>
        <name>FAD</name>
        <dbReference type="ChEBI" id="CHEBI:57692"/>
    </ligand>
</feature>
<evidence type="ECO:0000256" key="5">
    <source>
        <dbReference type="ARBA" id="ARBA00022827"/>
    </source>
</evidence>
<feature type="domain" description="FAD-binding FR-type" evidence="14">
    <location>
        <begin position="230"/>
        <end position="446"/>
    </location>
</feature>
<keyword evidence="4 11" id="KW-0288">FMN</keyword>
<dbReference type="GO" id="GO:0005829">
    <property type="term" value="C:cytosol"/>
    <property type="evidence" value="ECO:0007669"/>
    <property type="project" value="TreeGrafter"/>
</dbReference>
<comment type="catalytic activity">
    <reaction evidence="10 11">
        <text>hydrogen sulfide + 3 NADP(+) + 3 H2O = sulfite + 3 NADPH + 4 H(+)</text>
        <dbReference type="Rhea" id="RHEA:13801"/>
        <dbReference type="ChEBI" id="CHEBI:15377"/>
        <dbReference type="ChEBI" id="CHEBI:15378"/>
        <dbReference type="ChEBI" id="CHEBI:17359"/>
        <dbReference type="ChEBI" id="CHEBI:29919"/>
        <dbReference type="ChEBI" id="CHEBI:57783"/>
        <dbReference type="ChEBI" id="CHEBI:58349"/>
        <dbReference type="EC" id="1.8.1.2"/>
    </reaction>
</comment>
<dbReference type="Gene3D" id="3.40.50.80">
    <property type="entry name" value="Nucleotide-binding domain of ferredoxin-NADP reductase (FNR) module"/>
    <property type="match status" value="1"/>
</dbReference>
<proteinExistence type="predicted"/>
<keyword evidence="3 11" id="KW-0285">Flavoprotein</keyword>
<dbReference type="PANTHER" id="PTHR19384">
    <property type="entry name" value="NITRIC OXIDE SYNTHASE-RELATED"/>
    <property type="match status" value="1"/>
</dbReference>
<evidence type="ECO:0000259" key="13">
    <source>
        <dbReference type="PROSITE" id="PS50902"/>
    </source>
</evidence>
<feature type="binding site" evidence="12">
    <location>
        <begin position="517"/>
        <end position="518"/>
    </location>
    <ligand>
        <name>NADP(+)</name>
        <dbReference type="ChEBI" id="CHEBI:58349"/>
    </ligand>
</feature>
<dbReference type="GO" id="GO:0019344">
    <property type="term" value="P:cysteine biosynthetic process"/>
    <property type="evidence" value="ECO:0007669"/>
    <property type="project" value="UniProtKB-KW"/>
</dbReference>
<dbReference type="InterPro" id="IPR017927">
    <property type="entry name" value="FAD-bd_FR_type"/>
</dbReference>
<dbReference type="GO" id="GO:0070814">
    <property type="term" value="P:hydrogen sulfide biosynthetic process"/>
    <property type="evidence" value="ECO:0007669"/>
    <property type="project" value="UniProtKB-UniPathway"/>
</dbReference>
<feature type="binding site" evidence="12">
    <location>
        <position position="408"/>
    </location>
    <ligand>
        <name>FAD</name>
        <dbReference type="ChEBI" id="CHEBI:57692"/>
    </ligand>
</feature>
<evidence type="ECO:0000256" key="12">
    <source>
        <dbReference type="PIRSR" id="PIRSR000207-1"/>
    </source>
</evidence>
<dbReference type="SUPFAM" id="SSF63380">
    <property type="entry name" value="Riboflavin synthase domain-like"/>
    <property type="match status" value="1"/>
</dbReference>
<dbReference type="InterPro" id="IPR001094">
    <property type="entry name" value="Flavdoxin-like"/>
</dbReference>
<dbReference type="InterPro" id="IPR001709">
    <property type="entry name" value="Flavoprot_Pyr_Nucl_cyt_Rdtase"/>
</dbReference>
<dbReference type="PIRSF" id="PIRSF000207">
    <property type="entry name" value="SiR-FP_CysJ"/>
    <property type="match status" value="1"/>
</dbReference>
<dbReference type="Pfam" id="PF00258">
    <property type="entry name" value="Flavodoxin_1"/>
    <property type="match status" value="1"/>
</dbReference>
<dbReference type="PRINTS" id="PR00371">
    <property type="entry name" value="FPNCR"/>
</dbReference>